<dbReference type="Proteomes" id="UP000440224">
    <property type="component" value="Unassembled WGS sequence"/>
</dbReference>
<name>A0A6N7PP86_9BACT</name>
<dbReference type="OrthoDB" id="5512760at2"/>
<comment type="caution">
    <text evidence="2">The sequence shown here is derived from an EMBL/GenBank/DDBJ whole genome shotgun (WGS) entry which is preliminary data.</text>
</comment>
<accession>A0A6N7PP86</accession>
<evidence type="ECO:0000256" key="1">
    <source>
        <dbReference type="SAM" id="MobiDB-lite"/>
    </source>
</evidence>
<dbReference type="AlphaFoldDB" id="A0A6N7PP86"/>
<organism evidence="2 3">
    <name type="scientific">Polyangium spumosum</name>
    <dbReference type="NCBI Taxonomy" id="889282"/>
    <lineage>
        <taxon>Bacteria</taxon>
        <taxon>Pseudomonadati</taxon>
        <taxon>Myxococcota</taxon>
        <taxon>Polyangia</taxon>
        <taxon>Polyangiales</taxon>
        <taxon>Polyangiaceae</taxon>
        <taxon>Polyangium</taxon>
    </lineage>
</organism>
<gene>
    <name evidence="2" type="ORF">GF068_18260</name>
</gene>
<dbReference type="RefSeq" id="WP_153820692.1">
    <property type="nucleotide sequence ID" value="NZ_WJIE01000005.1"/>
</dbReference>
<protein>
    <submittedName>
        <fullName evidence="2">Uncharacterized protein</fullName>
    </submittedName>
</protein>
<feature type="compositionally biased region" description="Basic and acidic residues" evidence="1">
    <location>
        <begin position="144"/>
        <end position="155"/>
    </location>
</feature>
<keyword evidence="3" id="KW-1185">Reference proteome</keyword>
<proteinExistence type="predicted"/>
<dbReference type="EMBL" id="WJIE01000005">
    <property type="protein sequence ID" value="MRG93843.1"/>
    <property type="molecule type" value="Genomic_DNA"/>
</dbReference>
<reference evidence="2 3" key="1">
    <citation type="submission" date="2019-10" db="EMBL/GenBank/DDBJ databases">
        <title>A soil myxobacterium in the family Polyangiaceae.</title>
        <authorList>
            <person name="Li Y."/>
            <person name="Wang J."/>
        </authorList>
    </citation>
    <scope>NUCLEOTIDE SEQUENCE [LARGE SCALE GENOMIC DNA]</scope>
    <source>
        <strain evidence="2 3">DSM 14734</strain>
    </source>
</reference>
<evidence type="ECO:0000313" key="3">
    <source>
        <dbReference type="Proteomes" id="UP000440224"/>
    </source>
</evidence>
<feature type="compositionally biased region" description="Low complexity" evidence="1">
    <location>
        <begin position="156"/>
        <end position="165"/>
    </location>
</feature>
<evidence type="ECO:0000313" key="2">
    <source>
        <dbReference type="EMBL" id="MRG93843.1"/>
    </source>
</evidence>
<feature type="region of interest" description="Disordered" evidence="1">
    <location>
        <begin position="144"/>
        <end position="165"/>
    </location>
</feature>
<sequence>MSNPQHPKPGDLVMDLSDIEVVDITPEHVARLSKLREGHALAILAVLLAEPAARQRAGLSEVEVAELATLSQNLQRVEEVLPAVEKLRELLHETRLVWSHEIAYRLGEMAHQVRRRAERAVNGVEVAAPFEALIDYHFETGQKSAAAREKNKTEAEAPASSSSPA</sequence>